<dbReference type="SUPFAM" id="SSF82153">
    <property type="entry name" value="FAS1 domain"/>
    <property type="match status" value="2"/>
</dbReference>
<feature type="domain" description="FAS1" evidence="1">
    <location>
        <begin position="130"/>
        <end position="263"/>
    </location>
</feature>
<feature type="domain" description="FAS1" evidence="1">
    <location>
        <begin position="268"/>
        <end position="400"/>
    </location>
</feature>
<dbReference type="AlphaFoldDB" id="A0ABD0KTV3"/>
<dbReference type="Gene3D" id="2.30.180.10">
    <property type="entry name" value="FAS1 domain"/>
    <property type="match status" value="2"/>
</dbReference>
<dbReference type="InterPro" id="IPR036378">
    <property type="entry name" value="FAS1_dom_sf"/>
</dbReference>
<gene>
    <name evidence="2" type="ORF">BaRGS_00018222</name>
</gene>
<dbReference type="PANTHER" id="PTHR10900:SF124">
    <property type="entry name" value="FI05614P"/>
    <property type="match status" value="1"/>
</dbReference>
<dbReference type="Pfam" id="PF02469">
    <property type="entry name" value="Fasciclin"/>
    <property type="match status" value="2"/>
</dbReference>
<proteinExistence type="predicted"/>
<dbReference type="PROSITE" id="PS50213">
    <property type="entry name" value="FAS1"/>
    <property type="match status" value="2"/>
</dbReference>
<evidence type="ECO:0000259" key="1">
    <source>
        <dbReference type="PROSITE" id="PS50213"/>
    </source>
</evidence>
<sequence>MFHRLLIRNLDNTEQQWHRIPYHKTGFQVQYSGLVSRGRCTYRHQYIDNAIVQVNPVFRPAIHMTFANLICHARDHRHLHIYRNLKTQFHTQLSLLEGEEAITAEKTEITTAMFGLLLICAVTLTVAPVHGDDLLAVASANGCGKIVGLIQTAGLADTLKTTQDLTLFAPRDEAVDMVPSAVLNQLQSNITLLQDVLKFHVLGQVTRAADITNDLLVQPLFQGAKMRLNVYENRRVVTAEGALISRTDLDADNGVVHVIDKVIYPLPLYNLPLTMTFDKDLGSLAYMIYQARLTEALSNESDSFTVFAPSNEALNKLPGQVYNDLLMNVTRLKEVLFTHVVKGMVFSAGLQSGEQLTNMQGTQLSVSMADDGVVSIENAHVTVADMPASNAVVHVIDTVLMPK</sequence>
<evidence type="ECO:0000313" key="3">
    <source>
        <dbReference type="Proteomes" id="UP001519460"/>
    </source>
</evidence>
<name>A0ABD0KTV3_9CAEN</name>
<dbReference type="PANTHER" id="PTHR10900">
    <property type="entry name" value="PERIOSTIN-RELATED"/>
    <property type="match status" value="1"/>
</dbReference>
<dbReference type="InterPro" id="IPR050904">
    <property type="entry name" value="Adhesion/Biosynth-related"/>
</dbReference>
<reference evidence="2 3" key="1">
    <citation type="journal article" date="2023" name="Sci. Data">
        <title>Genome assembly of the Korean intertidal mud-creeper Batillaria attramentaria.</title>
        <authorList>
            <person name="Patra A.K."/>
            <person name="Ho P.T."/>
            <person name="Jun S."/>
            <person name="Lee S.J."/>
            <person name="Kim Y."/>
            <person name="Won Y.J."/>
        </authorList>
    </citation>
    <scope>NUCLEOTIDE SEQUENCE [LARGE SCALE GENOMIC DNA]</scope>
    <source>
        <strain evidence="2">Wonlab-2016</strain>
    </source>
</reference>
<protein>
    <recommendedName>
        <fullName evidence="1">FAS1 domain-containing protein</fullName>
    </recommendedName>
</protein>
<dbReference type="Proteomes" id="UP001519460">
    <property type="component" value="Unassembled WGS sequence"/>
</dbReference>
<dbReference type="SMART" id="SM00554">
    <property type="entry name" value="FAS1"/>
    <property type="match status" value="2"/>
</dbReference>
<dbReference type="FunFam" id="2.30.180.10:FF:000032">
    <property type="entry name" value="Fasciclin domain-containing protein, putative"/>
    <property type="match status" value="2"/>
</dbReference>
<dbReference type="EMBL" id="JACVVK020000125">
    <property type="protein sequence ID" value="KAK7490619.1"/>
    <property type="molecule type" value="Genomic_DNA"/>
</dbReference>
<evidence type="ECO:0000313" key="2">
    <source>
        <dbReference type="EMBL" id="KAK7490619.1"/>
    </source>
</evidence>
<dbReference type="InterPro" id="IPR000782">
    <property type="entry name" value="FAS1_domain"/>
</dbReference>
<accession>A0ABD0KTV3</accession>
<organism evidence="2 3">
    <name type="scientific">Batillaria attramentaria</name>
    <dbReference type="NCBI Taxonomy" id="370345"/>
    <lineage>
        <taxon>Eukaryota</taxon>
        <taxon>Metazoa</taxon>
        <taxon>Spiralia</taxon>
        <taxon>Lophotrochozoa</taxon>
        <taxon>Mollusca</taxon>
        <taxon>Gastropoda</taxon>
        <taxon>Caenogastropoda</taxon>
        <taxon>Sorbeoconcha</taxon>
        <taxon>Cerithioidea</taxon>
        <taxon>Batillariidae</taxon>
        <taxon>Batillaria</taxon>
    </lineage>
</organism>
<keyword evidence="3" id="KW-1185">Reference proteome</keyword>
<comment type="caution">
    <text evidence="2">The sequence shown here is derived from an EMBL/GenBank/DDBJ whole genome shotgun (WGS) entry which is preliminary data.</text>
</comment>